<keyword evidence="4" id="KW-0732">Signal</keyword>
<dbReference type="GO" id="GO:0004867">
    <property type="term" value="F:serine-type endopeptidase inhibitor activity"/>
    <property type="evidence" value="ECO:0007669"/>
    <property type="project" value="UniProtKB-KW"/>
</dbReference>
<evidence type="ECO:0000256" key="1">
    <source>
        <dbReference type="ARBA" id="ARBA00022690"/>
    </source>
</evidence>
<dbReference type="PANTHER" id="PTHR33107">
    <property type="entry name" value="KUNITZ TRYPSIN INHIBITOR 2"/>
    <property type="match status" value="1"/>
</dbReference>
<sequence length="205" mass="22202">MKLALLALFFLLLNSSTAEVVLDIEDEPLLPGRDYYMVRFIWPGPGGVSLANSGNNKTCPVDVIAVPCCTHCIPPTENCNGEALKFNPLASIGIVTTNLPLTIRFAKTPSCAQSPEWILVKEEGAWLVGIGGPEDHPDREILTGLFLIEKSGVGYTLKFCPKHLPEICGYLGLHSDANQNIRLALTNDIPHIVYFQKAGEGSSAI</sequence>
<evidence type="ECO:0000256" key="2">
    <source>
        <dbReference type="ARBA" id="ARBA00022900"/>
    </source>
</evidence>
<name>A0AAE1IY37_9FABA</name>
<evidence type="ECO:0000313" key="5">
    <source>
        <dbReference type="EMBL" id="KAK4259593.1"/>
    </source>
</evidence>
<dbReference type="SUPFAM" id="SSF50386">
    <property type="entry name" value="STI-like"/>
    <property type="match status" value="1"/>
</dbReference>
<evidence type="ECO:0000313" key="6">
    <source>
        <dbReference type="Proteomes" id="UP001293593"/>
    </source>
</evidence>
<dbReference type="PANTHER" id="PTHR33107:SF21">
    <property type="entry name" value="KUNITZ FAMILY TRYPSIN AND PROTEASE INHIBITOR PROTEIN"/>
    <property type="match status" value="1"/>
</dbReference>
<gene>
    <name evidence="5" type="ORF">QN277_005909</name>
</gene>
<keyword evidence="6" id="KW-1185">Reference proteome</keyword>
<dbReference type="InterPro" id="IPR002160">
    <property type="entry name" value="Prot_inh_Kunz-lg"/>
</dbReference>
<proteinExistence type="predicted"/>
<dbReference type="SMART" id="SM00452">
    <property type="entry name" value="STI"/>
    <property type="match status" value="1"/>
</dbReference>
<keyword evidence="3" id="KW-1015">Disulfide bond</keyword>
<reference evidence="5" key="1">
    <citation type="submission" date="2023-10" db="EMBL/GenBank/DDBJ databases">
        <title>Chromosome-level genome of the transformable northern wattle, Acacia crassicarpa.</title>
        <authorList>
            <person name="Massaro I."/>
            <person name="Sinha N.R."/>
            <person name="Poethig S."/>
            <person name="Leichty A.R."/>
        </authorList>
    </citation>
    <scope>NUCLEOTIDE SEQUENCE</scope>
    <source>
        <strain evidence="5">Acra3RX</strain>
        <tissue evidence="5">Leaf</tissue>
    </source>
</reference>
<dbReference type="AlphaFoldDB" id="A0AAE1IY37"/>
<keyword evidence="1" id="KW-0646">Protease inhibitor</keyword>
<feature type="signal peptide" evidence="4">
    <location>
        <begin position="1"/>
        <end position="18"/>
    </location>
</feature>
<organism evidence="5 6">
    <name type="scientific">Acacia crassicarpa</name>
    <name type="common">northern wattle</name>
    <dbReference type="NCBI Taxonomy" id="499986"/>
    <lineage>
        <taxon>Eukaryota</taxon>
        <taxon>Viridiplantae</taxon>
        <taxon>Streptophyta</taxon>
        <taxon>Embryophyta</taxon>
        <taxon>Tracheophyta</taxon>
        <taxon>Spermatophyta</taxon>
        <taxon>Magnoliopsida</taxon>
        <taxon>eudicotyledons</taxon>
        <taxon>Gunneridae</taxon>
        <taxon>Pentapetalae</taxon>
        <taxon>rosids</taxon>
        <taxon>fabids</taxon>
        <taxon>Fabales</taxon>
        <taxon>Fabaceae</taxon>
        <taxon>Caesalpinioideae</taxon>
        <taxon>mimosoid clade</taxon>
        <taxon>Acacieae</taxon>
        <taxon>Acacia</taxon>
    </lineage>
</organism>
<evidence type="ECO:0000256" key="4">
    <source>
        <dbReference type="SAM" id="SignalP"/>
    </source>
</evidence>
<dbReference type="Pfam" id="PF00197">
    <property type="entry name" value="Kunitz_legume"/>
    <property type="match status" value="1"/>
</dbReference>
<feature type="chain" id="PRO_5041976229" evidence="4">
    <location>
        <begin position="19"/>
        <end position="205"/>
    </location>
</feature>
<dbReference type="EMBL" id="JAWXYG010000011">
    <property type="protein sequence ID" value="KAK4259593.1"/>
    <property type="molecule type" value="Genomic_DNA"/>
</dbReference>
<dbReference type="Proteomes" id="UP001293593">
    <property type="component" value="Unassembled WGS sequence"/>
</dbReference>
<dbReference type="InterPro" id="IPR011065">
    <property type="entry name" value="Kunitz_inhibitor_STI-like_sf"/>
</dbReference>
<protein>
    <submittedName>
        <fullName evidence="5">Uncharacterized protein</fullName>
    </submittedName>
</protein>
<evidence type="ECO:0000256" key="3">
    <source>
        <dbReference type="ARBA" id="ARBA00023157"/>
    </source>
</evidence>
<dbReference type="Gene3D" id="2.80.10.50">
    <property type="match status" value="1"/>
</dbReference>
<comment type="caution">
    <text evidence="5">The sequence shown here is derived from an EMBL/GenBank/DDBJ whole genome shotgun (WGS) entry which is preliminary data.</text>
</comment>
<accession>A0AAE1IY37</accession>
<keyword evidence="2" id="KW-0722">Serine protease inhibitor</keyword>
<dbReference type="PROSITE" id="PS00283">
    <property type="entry name" value="SOYBEAN_KUNITZ"/>
    <property type="match status" value="1"/>
</dbReference>